<dbReference type="Gene3D" id="3.40.50.150">
    <property type="entry name" value="Vaccinia Virus protein VP39"/>
    <property type="match status" value="1"/>
</dbReference>
<evidence type="ECO:0000313" key="8">
    <source>
        <dbReference type="Proteomes" id="UP001148299"/>
    </source>
</evidence>
<dbReference type="EMBL" id="JAPZBR010000002">
    <property type="protein sequence ID" value="KAJ5361327.1"/>
    <property type="molecule type" value="Genomic_DNA"/>
</dbReference>
<comment type="caution">
    <text evidence="7">The sequence shown here is derived from an EMBL/GenBank/DDBJ whole genome shotgun (WGS) entry which is preliminary data.</text>
</comment>
<feature type="transmembrane region" description="Helical" evidence="5">
    <location>
        <begin position="157"/>
        <end position="179"/>
    </location>
</feature>
<dbReference type="InterPro" id="IPR025714">
    <property type="entry name" value="Methyltranfer_dom"/>
</dbReference>
<dbReference type="InterPro" id="IPR007568">
    <property type="entry name" value="RTA1"/>
</dbReference>
<dbReference type="Pfam" id="PF13847">
    <property type="entry name" value="Methyltransf_31"/>
    <property type="match status" value="1"/>
</dbReference>
<evidence type="ECO:0000313" key="7">
    <source>
        <dbReference type="EMBL" id="KAJ5361327.1"/>
    </source>
</evidence>
<comment type="subcellular location">
    <subcellularLocation>
        <location evidence="1">Membrane</location>
        <topology evidence="1">Multi-pass membrane protein</topology>
    </subcellularLocation>
</comment>
<dbReference type="Pfam" id="PF04479">
    <property type="entry name" value="RTA1"/>
    <property type="match status" value="1"/>
</dbReference>
<name>A0A9W9RJ87_PENBR</name>
<keyword evidence="4 5" id="KW-0472">Membrane</keyword>
<keyword evidence="2 5" id="KW-0812">Transmembrane</keyword>
<feature type="domain" description="Methyltransferase" evidence="6">
    <location>
        <begin position="323"/>
        <end position="443"/>
    </location>
</feature>
<reference evidence="7" key="2">
    <citation type="journal article" date="2023" name="IMA Fungus">
        <title>Comparative genomic study of the Penicillium genus elucidates a diverse pangenome and 15 lateral gene transfer events.</title>
        <authorList>
            <person name="Petersen C."/>
            <person name="Sorensen T."/>
            <person name="Nielsen M.R."/>
            <person name="Sondergaard T.E."/>
            <person name="Sorensen J.L."/>
            <person name="Fitzpatrick D.A."/>
            <person name="Frisvad J.C."/>
            <person name="Nielsen K.L."/>
        </authorList>
    </citation>
    <scope>NUCLEOTIDE SEQUENCE</scope>
    <source>
        <strain evidence="7">IBT 35675</strain>
    </source>
</reference>
<dbReference type="AlphaFoldDB" id="A0A9W9RJ87"/>
<feature type="transmembrane region" description="Helical" evidence="5">
    <location>
        <begin position="79"/>
        <end position="99"/>
    </location>
</feature>
<accession>A0A9W9RJ87</accession>
<keyword evidence="3 5" id="KW-1133">Transmembrane helix</keyword>
<gene>
    <name evidence="7" type="ORF">N7541_002171</name>
</gene>
<dbReference type="PANTHER" id="PTHR31465">
    <property type="entry name" value="PROTEIN RTA1-RELATED"/>
    <property type="match status" value="1"/>
</dbReference>
<evidence type="ECO:0000256" key="3">
    <source>
        <dbReference type="ARBA" id="ARBA00022989"/>
    </source>
</evidence>
<dbReference type="GO" id="GO:0016020">
    <property type="term" value="C:membrane"/>
    <property type="evidence" value="ECO:0007669"/>
    <property type="project" value="UniProtKB-SubCell"/>
</dbReference>
<evidence type="ECO:0000256" key="1">
    <source>
        <dbReference type="ARBA" id="ARBA00004141"/>
    </source>
</evidence>
<evidence type="ECO:0000256" key="4">
    <source>
        <dbReference type="ARBA" id="ARBA00023136"/>
    </source>
</evidence>
<dbReference type="InterPro" id="IPR029063">
    <property type="entry name" value="SAM-dependent_MTases_sf"/>
</dbReference>
<evidence type="ECO:0000256" key="5">
    <source>
        <dbReference type="SAM" id="Phobius"/>
    </source>
</evidence>
<sequence>MSDPAGGGVDFALYRYTPSIPAAAIFGVVFIGLSIWHLIQLIKHRSYFFIPFLIGLLLECAGYFARIFSHFDTKALGPYIVQTMLILVAPPLFAASIYMTLGRIIVKLDAEEMSLVPIKFLTKVFVVGDVISFLLQCGGGGYMAAGTLSAMNIGENIVIGGLAIQLLFFGFFVIVSAVFHWRVKKRTGYSNLPPRTRSQNVRTKMTWESVMWALYIACLLILVRSIFRVAEFVQDFNLGTSPEHLCTMTTIQDMLAAEPSKNSQPTQYVDTVEAYNKWAEVYDTDGNFLQRLDTIEMRSLLPHFLDRVSTLQDKVEATAARSSIIDLGCGTGRNTVQLLNALSAENNDTFNLIGLDASPGMLDVARTALKEHATKQTSPQPVSLDILDILQTASSSQLPPSIGAGASGVISTLVLEHIPLAQFFAVASMIMRPGAYLLVTNMHEEMGMQSQAGFTDPESGVKIRPTSYCHAIPDVLKAAQEAGFSVANIGKNDGISNCEEGVIIRGVDEELRHVLGARAGKWVGVKVWFGICFRKASE</sequence>
<dbReference type="CDD" id="cd02440">
    <property type="entry name" value="AdoMet_MTases"/>
    <property type="match status" value="1"/>
</dbReference>
<organism evidence="7 8">
    <name type="scientific">Penicillium brevicompactum</name>
    <dbReference type="NCBI Taxonomy" id="5074"/>
    <lineage>
        <taxon>Eukaryota</taxon>
        <taxon>Fungi</taxon>
        <taxon>Dikarya</taxon>
        <taxon>Ascomycota</taxon>
        <taxon>Pezizomycotina</taxon>
        <taxon>Eurotiomycetes</taxon>
        <taxon>Eurotiomycetidae</taxon>
        <taxon>Eurotiales</taxon>
        <taxon>Aspergillaceae</taxon>
        <taxon>Penicillium</taxon>
    </lineage>
</organism>
<dbReference type="SUPFAM" id="SSF53335">
    <property type="entry name" value="S-adenosyl-L-methionine-dependent methyltransferases"/>
    <property type="match status" value="1"/>
</dbReference>
<evidence type="ECO:0000259" key="6">
    <source>
        <dbReference type="Pfam" id="PF13847"/>
    </source>
</evidence>
<protein>
    <recommendedName>
        <fullName evidence="6">Methyltransferase domain-containing protein</fullName>
    </recommendedName>
</protein>
<reference evidence="7" key="1">
    <citation type="submission" date="2022-12" db="EMBL/GenBank/DDBJ databases">
        <authorList>
            <person name="Petersen C."/>
        </authorList>
    </citation>
    <scope>NUCLEOTIDE SEQUENCE</scope>
    <source>
        <strain evidence="7">IBT 35675</strain>
    </source>
</reference>
<proteinExistence type="predicted"/>
<feature type="transmembrane region" description="Helical" evidence="5">
    <location>
        <begin position="120"/>
        <end position="145"/>
    </location>
</feature>
<evidence type="ECO:0000256" key="2">
    <source>
        <dbReference type="ARBA" id="ARBA00022692"/>
    </source>
</evidence>
<dbReference type="Proteomes" id="UP001148299">
    <property type="component" value="Unassembled WGS sequence"/>
</dbReference>
<feature type="transmembrane region" description="Helical" evidence="5">
    <location>
        <begin position="205"/>
        <end position="227"/>
    </location>
</feature>
<feature type="transmembrane region" description="Helical" evidence="5">
    <location>
        <begin position="20"/>
        <end position="39"/>
    </location>
</feature>
<keyword evidence="8" id="KW-1185">Reference proteome</keyword>
<feature type="transmembrane region" description="Helical" evidence="5">
    <location>
        <begin position="46"/>
        <end position="67"/>
    </location>
</feature>
<dbReference type="PANTHER" id="PTHR31465:SF31">
    <property type="entry name" value="DOMAIN PROTEIN, PUTATIVE (AFU_ORTHOLOGUE AFUA_6G09550)-RELATED"/>
    <property type="match status" value="1"/>
</dbReference>